<reference evidence="2 3" key="1">
    <citation type="submission" date="2019-02" db="EMBL/GenBank/DDBJ databases">
        <title>Kribbella capetownensis sp. nov. and Kribbella speibonae sp. nov., isolated from soil.</title>
        <authorList>
            <person name="Curtis S.M."/>
            <person name="Norton I."/>
            <person name="Everest G.J."/>
            <person name="Meyers P.R."/>
        </authorList>
    </citation>
    <scope>NUCLEOTIDE SEQUENCE [LARGE SCALE GENOMIC DNA]</scope>
    <source>
        <strain evidence="2 3">SK5</strain>
    </source>
</reference>
<keyword evidence="1" id="KW-1133">Transmembrane helix</keyword>
<feature type="transmembrane region" description="Helical" evidence="1">
    <location>
        <begin position="291"/>
        <end position="309"/>
    </location>
</feature>
<feature type="transmembrane region" description="Helical" evidence="1">
    <location>
        <begin position="338"/>
        <end position="361"/>
    </location>
</feature>
<feature type="transmembrane region" description="Helical" evidence="1">
    <location>
        <begin position="156"/>
        <end position="180"/>
    </location>
</feature>
<name>A0ABY2AE02_9ACTN</name>
<feature type="transmembrane region" description="Helical" evidence="1">
    <location>
        <begin position="122"/>
        <end position="144"/>
    </location>
</feature>
<evidence type="ECO:0000256" key="1">
    <source>
        <dbReference type="SAM" id="Phobius"/>
    </source>
</evidence>
<sequence>MSGQLTTMVRVHLRTGWLAVVVWVVAVGGSMALTVSAIQDLYDSPEKIHSYAAAVRDDALMMINGKIAGIDSLGGIIANEFGFMASFAIPFMAVSLIARTTRKNEELGRLEAVLAGRISRTTPLLAAILVAVVAEVMITVALFASFAGVGVPGRDAALYSLSMGALGLAFIGVASIAAQLVEHARGVYAFGLGAIIAAYVLRGIGDVQWSPLTWLSPLGWQEQTRAFGNQRWWPLFIPLVVFALLSAAALAIASRRDVGSALLRVGAADPHASRFLRTPFGVALRCHRGSLLGWSAATVAVAGTFGSVAKPLVNAIDGNPSLASAMGGGAGATGLDSVLAMTALLLALLGAGYAVQAVGLLRAEESSGRLEARLSGDRSRSSWLSVQLAVVGAGIVAVLVAGGAVFAASGSWSTGVNITQQVVRSITDFLPAVAFFGGLAVLVFTAAPRWGSAVWLVYAAGAVIAYLGDSLNLAGAVLALSPFHLIGNPPVEAVDAGNVILLTALTAACLVAGYASFRRRGIPQV</sequence>
<evidence type="ECO:0008006" key="4">
    <source>
        <dbReference type="Google" id="ProtNLM"/>
    </source>
</evidence>
<evidence type="ECO:0000313" key="3">
    <source>
        <dbReference type="Proteomes" id="UP000292385"/>
    </source>
</evidence>
<keyword evidence="3" id="KW-1185">Reference proteome</keyword>
<protein>
    <recommendedName>
        <fullName evidence="4">ABC-2 type transport system permease protein</fullName>
    </recommendedName>
</protein>
<feature type="transmembrane region" description="Helical" evidence="1">
    <location>
        <begin position="429"/>
        <end position="447"/>
    </location>
</feature>
<feature type="transmembrane region" description="Helical" evidence="1">
    <location>
        <begin position="232"/>
        <end position="253"/>
    </location>
</feature>
<organism evidence="2 3">
    <name type="scientific">Kribbella speibonae</name>
    <dbReference type="NCBI Taxonomy" id="1572660"/>
    <lineage>
        <taxon>Bacteria</taxon>
        <taxon>Bacillati</taxon>
        <taxon>Actinomycetota</taxon>
        <taxon>Actinomycetes</taxon>
        <taxon>Propionibacteriales</taxon>
        <taxon>Kribbellaceae</taxon>
        <taxon>Kribbella</taxon>
    </lineage>
</organism>
<feature type="transmembrane region" description="Helical" evidence="1">
    <location>
        <begin position="499"/>
        <end position="517"/>
    </location>
</feature>
<keyword evidence="1" id="KW-0812">Transmembrane</keyword>
<dbReference type="Proteomes" id="UP000292385">
    <property type="component" value="Unassembled WGS sequence"/>
</dbReference>
<feature type="transmembrane region" description="Helical" evidence="1">
    <location>
        <begin position="382"/>
        <end position="409"/>
    </location>
</feature>
<dbReference type="RefSeq" id="WP_131459519.1">
    <property type="nucleotide sequence ID" value="NZ_SJJY01000001.1"/>
</dbReference>
<gene>
    <name evidence="2" type="ORF">E0H58_02295</name>
</gene>
<comment type="caution">
    <text evidence="2">The sequence shown here is derived from an EMBL/GenBank/DDBJ whole genome shotgun (WGS) entry which is preliminary data.</text>
</comment>
<feature type="transmembrane region" description="Helical" evidence="1">
    <location>
        <begin position="81"/>
        <end position="101"/>
    </location>
</feature>
<feature type="transmembrane region" description="Helical" evidence="1">
    <location>
        <begin position="454"/>
        <end position="479"/>
    </location>
</feature>
<accession>A0ABY2AE02</accession>
<keyword evidence="1" id="KW-0472">Membrane</keyword>
<proteinExistence type="predicted"/>
<evidence type="ECO:0000313" key="2">
    <source>
        <dbReference type="EMBL" id="TCC26866.1"/>
    </source>
</evidence>
<feature type="transmembrane region" description="Helical" evidence="1">
    <location>
        <begin position="187"/>
        <end position="205"/>
    </location>
</feature>
<dbReference type="EMBL" id="SJJY01000001">
    <property type="protein sequence ID" value="TCC26866.1"/>
    <property type="molecule type" value="Genomic_DNA"/>
</dbReference>
<feature type="transmembrane region" description="Helical" evidence="1">
    <location>
        <begin position="16"/>
        <end position="38"/>
    </location>
</feature>